<evidence type="ECO:0000256" key="7">
    <source>
        <dbReference type="ARBA" id="ARBA00023136"/>
    </source>
</evidence>
<comment type="subcellular location">
    <subcellularLocation>
        <location evidence="1">Cell membrane</location>
        <topology evidence="1">Multi-pass membrane protein</topology>
    </subcellularLocation>
</comment>
<evidence type="ECO:0000256" key="4">
    <source>
        <dbReference type="ARBA" id="ARBA00022475"/>
    </source>
</evidence>
<dbReference type="GO" id="GO:0005886">
    <property type="term" value="C:plasma membrane"/>
    <property type="evidence" value="ECO:0007669"/>
    <property type="project" value="UniProtKB-SubCell"/>
</dbReference>
<gene>
    <name evidence="9" type="ORF">FRC98_07875</name>
</gene>
<evidence type="ECO:0000256" key="3">
    <source>
        <dbReference type="ARBA" id="ARBA00022448"/>
    </source>
</evidence>
<feature type="transmembrane region" description="Helical" evidence="8">
    <location>
        <begin position="368"/>
        <end position="386"/>
    </location>
</feature>
<feature type="transmembrane region" description="Helical" evidence="8">
    <location>
        <begin position="259"/>
        <end position="280"/>
    </location>
</feature>
<protein>
    <submittedName>
        <fullName evidence="9">Alanine:cation symporter family protein</fullName>
    </submittedName>
</protein>
<keyword evidence="4" id="KW-1003">Cell membrane</keyword>
<comment type="caution">
    <text evidence="9">The sequence shown here is derived from an EMBL/GenBank/DDBJ whole genome shotgun (WGS) entry which is preliminary data.</text>
</comment>
<dbReference type="Proteomes" id="UP000321412">
    <property type="component" value="Unassembled WGS sequence"/>
</dbReference>
<name>A0A5C6XJU1_9DELT</name>
<feature type="transmembrane region" description="Helical" evidence="8">
    <location>
        <begin position="342"/>
        <end position="362"/>
    </location>
</feature>
<sequence>MFQANQSFAAMANLVPWFGGERARGEVTLVSEAPMEMDYARHLARFSAPSPLETEDVLYFNPAERLDVSTADWTRGDDGRWTLALDVVAADAGHRFDVAAGAISTLELARVEGRQVNWTNPVGVDALNEAPVAGGVQPRSWIYGIVIALLVGMVIIGGIQSIGKVASKIVPAMCVIYVAAALYILLSNFTMIPRAVGIIIGEAFAPKAGLGGLVGVLIVGIQRAAFSNEAGVGSAAIAHSAARTKEPVREGFVALLEPMIDTLVVCFMTGIVVVITGVYADPATAGLEGVALTSAAFETVISWFPYILSIAVILFAFSTMISWSYYGERCWSFLFGANSSMIYRVIFLFFVFLGSVSSLSNVLDFSDLMILSMAFPNVLGAVLLSGKIRAALISYWDRLEAGEFDV</sequence>
<dbReference type="PANTHER" id="PTHR30330">
    <property type="entry name" value="AGSS FAMILY TRANSPORTER, SODIUM-ALANINE"/>
    <property type="match status" value="1"/>
</dbReference>
<evidence type="ECO:0000256" key="1">
    <source>
        <dbReference type="ARBA" id="ARBA00004651"/>
    </source>
</evidence>
<keyword evidence="3" id="KW-0813">Transport</keyword>
<evidence type="ECO:0000256" key="8">
    <source>
        <dbReference type="SAM" id="Phobius"/>
    </source>
</evidence>
<proteinExistence type="inferred from homology"/>
<dbReference type="GO" id="GO:0005283">
    <property type="term" value="F:amino acid:sodium symporter activity"/>
    <property type="evidence" value="ECO:0007669"/>
    <property type="project" value="InterPro"/>
</dbReference>
<feature type="transmembrane region" description="Helical" evidence="8">
    <location>
        <begin position="300"/>
        <end position="321"/>
    </location>
</feature>
<keyword evidence="5 8" id="KW-0812">Transmembrane</keyword>
<evidence type="ECO:0000313" key="10">
    <source>
        <dbReference type="Proteomes" id="UP000321412"/>
    </source>
</evidence>
<dbReference type="Pfam" id="PF01235">
    <property type="entry name" value="Na_Ala_symp"/>
    <property type="match status" value="1"/>
</dbReference>
<keyword evidence="7 8" id="KW-0472">Membrane</keyword>
<evidence type="ECO:0000256" key="2">
    <source>
        <dbReference type="ARBA" id="ARBA00009261"/>
    </source>
</evidence>
<accession>A0A5C6XJU1</accession>
<dbReference type="InterPro" id="IPR001463">
    <property type="entry name" value="Na/Ala_symport"/>
</dbReference>
<dbReference type="PANTHER" id="PTHR30330:SF3">
    <property type="entry name" value="TRANSCRIPTIONAL REGULATOR, LRP FAMILY"/>
    <property type="match status" value="1"/>
</dbReference>
<dbReference type="OrthoDB" id="9806926at2"/>
<keyword evidence="6 8" id="KW-1133">Transmembrane helix</keyword>
<evidence type="ECO:0000313" key="9">
    <source>
        <dbReference type="EMBL" id="TXD37889.1"/>
    </source>
</evidence>
<feature type="transmembrane region" description="Helical" evidence="8">
    <location>
        <begin position="141"/>
        <end position="163"/>
    </location>
</feature>
<comment type="similarity">
    <text evidence="2">Belongs to the alanine or glycine:cation symporter (AGCS) (TC 2.A.25) family.</text>
</comment>
<evidence type="ECO:0000256" key="5">
    <source>
        <dbReference type="ARBA" id="ARBA00022692"/>
    </source>
</evidence>
<reference evidence="9 10" key="1">
    <citation type="submission" date="2019-08" db="EMBL/GenBank/DDBJ databases">
        <title>Bradymonadales sp. TMQ4.</title>
        <authorList>
            <person name="Liang Q."/>
        </authorList>
    </citation>
    <scope>NUCLEOTIDE SEQUENCE [LARGE SCALE GENOMIC DNA]</scope>
    <source>
        <strain evidence="9 10">TMQ4</strain>
    </source>
</reference>
<dbReference type="AlphaFoldDB" id="A0A5C6XJU1"/>
<keyword evidence="10" id="KW-1185">Reference proteome</keyword>
<dbReference type="PRINTS" id="PR00175">
    <property type="entry name" value="NAALASMPORT"/>
</dbReference>
<dbReference type="EMBL" id="VOSM01000003">
    <property type="protein sequence ID" value="TXD37889.1"/>
    <property type="molecule type" value="Genomic_DNA"/>
</dbReference>
<evidence type="ECO:0000256" key="6">
    <source>
        <dbReference type="ARBA" id="ARBA00022989"/>
    </source>
</evidence>
<feature type="transmembrane region" description="Helical" evidence="8">
    <location>
        <begin position="169"/>
        <end position="186"/>
    </location>
</feature>
<organism evidence="9 10">
    <name type="scientific">Lujinxingia vulgaris</name>
    <dbReference type="NCBI Taxonomy" id="2600176"/>
    <lineage>
        <taxon>Bacteria</taxon>
        <taxon>Deltaproteobacteria</taxon>
        <taxon>Bradymonadales</taxon>
        <taxon>Lujinxingiaceae</taxon>
        <taxon>Lujinxingia</taxon>
    </lineage>
</organism>